<proteinExistence type="inferred from homology"/>
<keyword evidence="6" id="KW-0479">Metal-binding</keyword>
<evidence type="ECO:0000313" key="13">
    <source>
        <dbReference type="EMBL" id="MDI9259998.1"/>
    </source>
</evidence>
<keyword evidence="8" id="KW-0862">Zinc</keyword>
<name>A0ABT6XY38_ALISE</name>
<evidence type="ECO:0000256" key="1">
    <source>
        <dbReference type="ARBA" id="ARBA00000553"/>
    </source>
</evidence>
<evidence type="ECO:0000256" key="2">
    <source>
        <dbReference type="ARBA" id="ARBA00001947"/>
    </source>
</evidence>
<comment type="caution">
    <text evidence="13">The sequence shown here is derived from an EMBL/GenBank/DDBJ whole genome shotgun (WGS) entry which is preliminary data.</text>
</comment>
<evidence type="ECO:0000256" key="7">
    <source>
        <dbReference type="ARBA" id="ARBA00022801"/>
    </source>
</evidence>
<keyword evidence="7" id="KW-0378">Hydrolase</keyword>
<dbReference type="InterPro" id="IPR038371">
    <property type="entry name" value="Cu_polyphenol_OxRdtase_sf"/>
</dbReference>
<evidence type="ECO:0000256" key="6">
    <source>
        <dbReference type="ARBA" id="ARBA00022723"/>
    </source>
</evidence>
<evidence type="ECO:0000256" key="11">
    <source>
        <dbReference type="ARBA" id="ARBA00049893"/>
    </source>
</evidence>
<comment type="cofactor">
    <cofactor evidence="2">
        <name>Zn(2+)</name>
        <dbReference type="ChEBI" id="CHEBI:29105"/>
    </cofactor>
</comment>
<gene>
    <name evidence="13" type="primary">pgeF</name>
    <name evidence="13" type="ORF">QID03_07320</name>
</gene>
<evidence type="ECO:0000256" key="8">
    <source>
        <dbReference type="ARBA" id="ARBA00022833"/>
    </source>
</evidence>
<evidence type="ECO:0000313" key="14">
    <source>
        <dbReference type="Proteomes" id="UP001529245"/>
    </source>
</evidence>
<dbReference type="Proteomes" id="UP001529245">
    <property type="component" value="Unassembled WGS sequence"/>
</dbReference>
<evidence type="ECO:0000256" key="12">
    <source>
        <dbReference type="RuleBase" id="RU361274"/>
    </source>
</evidence>
<dbReference type="Pfam" id="PF02578">
    <property type="entry name" value="Cu-oxidase_4"/>
    <property type="match status" value="1"/>
</dbReference>
<accession>A0ABT6XY38</accession>
<comment type="function">
    <text evidence="3">Purine nucleoside enzyme that catalyzes the phosphorolysis of adenosine and inosine nucleosides, yielding D-ribose 1-phosphate and the respective free bases, adenine and hypoxanthine. Also catalyzes the phosphorolysis of S-methyl-5'-thioadenosine into adenine and S-methyl-5-thio-alpha-D-ribose 1-phosphate. Also has adenosine deaminase activity.</text>
</comment>
<comment type="catalytic activity">
    <reaction evidence="9">
        <text>adenosine + H2O + H(+) = inosine + NH4(+)</text>
        <dbReference type="Rhea" id="RHEA:24408"/>
        <dbReference type="ChEBI" id="CHEBI:15377"/>
        <dbReference type="ChEBI" id="CHEBI:15378"/>
        <dbReference type="ChEBI" id="CHEBI:16335"/>
        <dbReference type="ChEBI" id="CHEBI:17596"/>
        <dbReference type="ChEBI" id="CHEBI:28938"/>
        <dbReference type="EC" id="3.5.4.4"/>
    </reaction>
    <physiologicalReaction direction="left-to-right" evidence="9">
        <dbReference type="Rhea" id="RHEA:24409"/>
    </physiologicalReaction>
</comment>
<evidence type="ECO:0000256" key="4">
    <source>
        <dbReference type="ARBA" id="ARBA00007353"/>
    </source>
</evidence>
<dbReference type="PANTHER" id="PTHR30616">
    <property type="entry name" value="UNCHARACTERIZED PROTEIN YFIH"/>
    <property type="match status" value="1"/>
</dbReference>
<evidence type="ECO:0000256" key="10">
    <source>
        <dbReference type="ARBA" id="ARBA00048968"/>
    </source>
</evidence>
<comment type="similarity">
    <text evidence="4 12">Belongs to the purine nucleoside phosphorylase YfiH/LACC1 family.</text>
</comment>
<dbReference type="PANTHER" id="PTHR30616:SF2">
    <property type="entry name" value="PURINE NUCLEOSIDE PHOSPHORYLASE LACC1"/>
    <property type="match status" value="1"/>
</dbReference>
<protein>
    <recommendedName>
        <fullName evidence="12">Purine nucleoside phosphorylase</fullName>
    </recommendedName>
</protein>
<reference evidence="13 14" key="1">
    <citation type="submission" date="2023-04" db="EMBL/GenBank/DDBJ databases">
        <title>A. sendaiensis sub sp. chiapanensis a novel subspecie with specific adaptation in bacterial cell wall isolated from an active volcano.</title>
        <authorList>
            <person name="Alvarez Gutierrez P.E."/>
            <person name="Ortiz Cortes L.Y."/>
        </authorList>
    </citation>
    <scope>NUCLEOTIDE SEQUENCE [LARGE SCALE GENOMIC DNA]</scope>
    <source>
        <strain evidence="13 14">PA2</strain>
    </source>
</reference>
<keyword evidence="14" id="KW-1185">Reference proteome</keyword>
<comment type="catalytic activity">
    <reaction evidence="10">
        <text>adenosine + phosphate = alpha-D-ribose 1-phosphate + adenine</text>
        <dbReference type="Rhea" id="RHEA:27642"/>
        <dbReference type="ChEBI" id="CHEBI:16335"/>
        <dbReference type="ChEBI" id="CHEBI:16708"/>
        <dbReference type="ChEBI" id="CHEBI:43474"/>
        <dbReference type="ChEBI" id="CHEBI:57720"/>
        <dbReference type="EC" id="2.4.2.1"/>
    </reaction>
    <physiologicalReaction direction="left-to-right" evidence="10">
        <dbReference type="Rhea" id="RHEA:27643"/>
    </physiologicalReaction>
</comment>
<dbReference type="SUPFAM" id="SSF64438">
    <property type="entry name" value="CNF1/YfiH-like putative cysteine hydrolases"/>
    <property type="match status" value="1"/>
</dbReference>
<keyword evidence="5" id="KW-0808">Transferase</keyword>
<dbReference type="NCBIfam" id="TIGR00726">
    <property type="entry name" value="peptidoglycan editing factor PgeF"/>
    <property type="match status" value="1"/>
</dbReference>
<dbReference type="Gene3D" id="3.60.140.10">
    <property type="entry name" value="CNF1/YfiH-like putative cysteine hydrolases"/>
    <property type="match status" value="1"/>
</dbReference>
<comment type="catalytic activity">
    <reaction evidence="11">
        <text>S-methyl-5'-thioadenosine + phosphate = 5-(methylsulfanyl)-alpha-D-ribose 1-phosphate + adenine</text>
        <dbReference type="Rhea" id="RHEA:11852"/>
        <dbReference type="ChEBI" id="CHEBI:16708"/>
        <dbReference type="ChEBI" id="CHEBI:17509"/>
        <dbReference type="ChEBI" id="CHEBI:43474"/>
        <dbReference type="ChEBI" id="CHEBI:58533"/>
        <dbReference type="EC" id="2.4.2.28"/>
    </reaction>
    <physiologicalReaction direction="left-to-right" evidence="11">
        <dbReference type="Rhea" id="RHEA:11853"/>
    </physiologicalReaction>
</comment>
<evidence type="ECO:0000256" key="9">
    <source>
        <dbReference type="ARBA" id="ARBA00047989"/>
    </source>
</evidence>
<evidence type="ECO:0000256" key="5">
    <source>
        <dbReference type="ARBA" id="ARBA00022679"/>
    </source>
</evidence>
<dbReference type="CDD" id="cd16833">
    <property type="entry name" value="YfiH"/>
    <property type="match status" value="1"/>
</dbReference>
<evidence type="ECO:0000256" key="3">
    <source>
        <dbReference type="ARBA" id="ARBA00003215"/>
    </source>
</evidence>
<comment type="catalytic activity">
    <reaction evidence="1">
        <text>inosine + phosphate = alpha-D-ribose 1-phosphate + hypoxanthine</text>
        <dbReference type="Rhea" id="RHEA:27646"/>
        <dbReference type="ChEBI" id="CHEBI:17368"/>
        <dbReference type="ChEBI" id="CHEBI:17596"/>
        <dbReference type="ChEBI" id="CHEBI:43474"/>
        <dbReference type="ChEBI" id="CHEBI:57720"/>
        <dbReference type="EC" id="2.4.2.1"/>
    </reaction>
    <physiologicalReaction direction="left-to-right" evidence="1">
        <dbReference type="Rhea" id="RHEA:27647"/>
    </physiologicalReaction>
</comment>
<sequence>MRLLKDVMGRHGGLGIRPPFAGPGVRAMFFFRHLDTWPPVEADVSTRLAGPEAARDHRARMLTNARIGAEALCLVRQVHGDRVVRVDAPSEFAVEADGMITDVPDLALAILVADCAPVLLYDPVRRAVGACHSGWRGTVQQIVARAIERMQEEYGTQPSDLHVAIGPCIRRCCYEVDDAVAAHVLRTPLERALLPRFGRPGKYTFSLPHAIRMTAEACGVQPDRIYDAGICTSCRNRHLFSHRREGERAGRQMAAIALGMGG</sequence>
<organism evidence="13 14">
    <name type="scientific">Alicyclobacillus sendaiensis PA2</name>
    <dbReference type="NCBI Taxonomy" id="3029425"/>
    <lineage>
        <taxon>Bacteria</taxon>
        <taxon>Bacillati</taxon>
        <taxon>Bacillota</taxon>
        <taxon>Bacilli</taxon>
        <taxon>Bacillales</taxon>
        <taxon>Alicyclobacillaceae</taxon>
        <taxon>Alicyclobacillus</taxon>
    </lineage>
</organism>
<dbReference type="InterPro" id="IPR003730">
    <property type="entry name" value="Cu_polyphenol_OxRdtase"/>
</dbReference>
<dbReference type="RefSeq" id="WP_283203513.1">
    <property type="nucleotide sequence ID" value="NZ_JASGCB010000009.1"/>
</dbReference>
<dbReference type="EMBL" id="JASGCB010000009">
    <property type="protein sequence ID" value="MDI9259998.1"/>
    <property type="molecule type" value="Genomic_DNA"/>
</dbReference>
<dbReference type="InterPro" id="IPR011324">
    <property type="entry name" value="Cytotoxic_necrot_fac-like_cat"/>
</dbReference>